<organism evidence="2 3">
    <name type="scientific">Halteria grandinella</name>
    <dbReference type="NCBI Taxonomy" id="5974"/>
    <lineage>
        <taxon>Eukaryota</taxon>
        <taxon>Sar</taxon>
        <taxon>Alveolata</taxon>
        <taxon>Ciliophora</taxon>
        <taxon>Intramacronucleata</taxon>
        <taxon>Spirotrichea</taxon>
        <taxon>Stichotrichia</taxon>
        <taxon>Sporadotrichida</taxon>
        <taxon>Halteriidae</taxon>
        <taxon>Halteria</taxon>
    </lineage>
</organism>
<protein>
    <submittedName>
        <fullName evidence="2">Uncharacterized protein</fullName>
    </submittedName>
</protein>
<evidence type="ECO:0000313" key="2">
    <source>
        <dbReference type="EMBL" id="TNV87835.1"/>
    </source>
</evidence>
<dbReference type="AlphaFoldDB" id="A0A8J8P8N5"/>
<evidence type="ECO:0000313" key="3">
    <source>
        <dbReference type="Proteomes" id="UP000785679"/>
    </source>
</evidence>
<sequence length="239" mass="27675">MSLLKQGYITLAQPYERLSDNRIAMINEALLSAYLITFMFFTEANEDADILHTCDLLLLGIAGLFAVINFGSYIIAALGPLIAKILRWMRQQTKVQEKMKESCSNQQINKSMPAKVKNRRRKRSKNVSTFEVQQEEIKIEEVGWNFQNGNQNKLLHKAETRIEEDQEPQPTAFLLDKQLDVTKFESVSANDISNNIIDMGDNYCYRIEEDDFVPKEEIERQQAAMQNEKDFGCYRFPDQ</sequence>
<reference evidence="2" key="1">
    <citation type="submission" date="2019-06" db="EMBL/GenBank/DDBJ databases">
        <authorList>
            <person name="Zheng W."/>
        </authorList>
    </citation>
    <scope>NUCLEOTIDE SEQUENCE</scope>
    <source>
        <strain evidence="2">QDHG01</strain>
    </source>
</reference>
<evidence type="ECO:0000256" key="1">
    <source>
        <dbReference type="SAM" id="Phobius"/>
    </source>
</evidence>
<keyword evidence="1" id="KW-0472">Membrane</keyword>
<keyword evidence="3" id="KW-1185">Reference proteome</keyword>
<name>A0A8J8P8N5_HALGN</name>
<dbReference type="EMBL" id="RRYP01000201">
    <property type="protein sequence ID" value="TNV87835.1"/>
    <property type="molecule type" value="Genomic_DNA"/>
</dbReference>
<keyword evidence="1" id="KW-0812">Transmembrane</keyword>
<gene>
    <name evidence="2" type="ORF">FGO68_gene506</name>
</gene>
<feature type="transmembrane region" description="Helical" evidence="1">
    <location>
        <begin position="56"/>
        <end position="83"/>
    </location>
</feature>
<proteinExistence type="predicted"/>
<accession>A0A8J8P8N5</accession>
<feature type="transmembrane region" description="Helical" evidence="1">
    <location>
        <begin position="21"/>
        <end position="41"/>
    </location>
</feature>
<comment type="caution">
    <text evidence="2">The sequence shown here is derived from an EMBL/GenBank/DDBJ whole genome shotgun (WGS) entry which is preliminary data.</text>
</comment>
<dbReference type="Proteomes" id="UP000785679">
    <property type="component" value="Unassembled WGS sequence"/>
</dbReference>
<keyword evidence="1" id="KW-1133">Transmembrane helix</keyword>